<comment type="function">
    <text evidence="5">Involved in formation and maintenance of cell shape.</text>
</comment>
<dbReference type="GO" id="GO:0008360">
    <property type="term" value="P:regulation of cell shape"/>
    <property type="evidence" value="ECO:0007669"/>
    <property type="project" value="UniProtKB-KW"/>
</dbReference>
<organism evidence="8 9">
    <name type="scientific">Methylohalomonas lacus</name>
    <dbReference type="NCBI Taxonomy" id="398773"/>
    <lineage>
        <taxon>Bacteria</taxon>
        <taxon>Pseudomonadati</taxon>
        <taxon>Pseudomonadota</taxon>
        <taxon>Gammaproteobacteria</taxon>
        <taxon>Methylohalomonadales</taxon>
        <taxon>Methylohalomonadaceae</taxon>
        <taxon>Methylohalomonas</taxon>
    </lineage>
</organism>
<gene>
    <name evidence="8" type="ORF">J2T55_001184</name>
</gene>
<evidence type="ECO:0000259" key="7">
    <source>
        <dbReference type="Pfam" id="PF04085"/>
    </source>
</evidence>
<comment type="similarity">
    <text evidence="1 5">Belongs to the MreC family.</text>
</comment>
<sequence length="273" mass="30428">MGSVALLTVDHRQNHLDNIRSALSVVVYPVQLLVELPVDIASWSSENLQSRQALIEENERLREERFMLESKLQRFAVVEAENRRLRELLESSLKLNQKVLVAELLSVELEPFRRQVVIDKGRREGAYNGQPIADARGIMGQITHVGPFSSTVLLITDPSHALPVEVNRNGLRAIAIGNGEDNMLRLEHIPSNADIREGDLLVSSGLDGRFPAGYPVGRVKDINLAAGESFTEVSVVPSARLQQSREVMMIWPYKPGQSLPGNEQEFTAQYSND</sequence>
<dbReference type="InterPro" id="IPR042177">
    <property type="entry name" value="Cell/Rod_1"/>
</dbReference>
<dbReference type="Proteomes" id="UP001204445">
    <property type="component" value="Unassembled WGS sequence"/>
</dbReference>
<dbReference type="PIRSF" id="PIRSF038471">
    <property type="entry name" value="MreC"/>
    <property type="match status" value="1"/>
</dbReference>
<dbReference type="Pfam" id="PF04085">
    <property type="entry name" value="MreC"/>
    <property type="match status" value="1"/>
</dbReference>
<evidence type="ECO:0000256" key="5">
    <source>
        <dbReference type="PIRNR" id="PIRNR038471"/>
    </source>
</evidence>
<dbReference type="EMBL" id="JANUCT010000006">
    <property type="protein sequence ID" value="MCS3903167.1"/>
    <property type="molecule type" value="Genomic_DNA"/>
</dbReference>
<keyword evidence="9" id="KW-1185">Reference proteome</keyword>
<evidence type="ECO:0000256" key="1">
    <source>
        <dbReference type="ARBA" id="ARBA00009369"/>
    </source>
</evidence>
<dbReference type="NCBIfam" id="TIGR00219">
    <property type="entry name" value="mreC"/>
    <property type="match status" value="1"/>
</dbReference>
<feature type="domain" description="Rod shape-determining protein MreC beta-barrel core" evidence="7">
    <location>
        <begin position="107"/>
        <end position="251"/>
    </location>
</feature>
<evidence type="ECO:0000313" key="8">
    <source>
        <dbReference type="EMBL" id="MCS3903167.1"/>
    </source>
</evidence>
<evidence type="ECO:0000256" key="2">
    <source>
        <dbReference type="ARBA" id="ARBA00013855"/>
    </source>
</evidence>
<name>A0AAE3HME2_9GAMM</name>
<dbReference type="Gene3D" id="2.40.10.350">
    <property type="entry name" value="Rod shape-determining protein MreC, domain 2"/>
    <property type="match status" value="1"/>
</dbReference>
<dbReference type="InterPro" id="IPR042175">
    <property type="entry name" value="Cell/Rod_MreC_2"/>
</dbReference>
<dbReference type="PANTHER" id="PTHR34138:SF1">
    <property type="entry name" value="CELL SHAPE-DETERMINING PROTEIN MREC"/>
    <property type="match status" value="1"/>
</dbReference>
<dbReference type="InterPro" id="IPR007221">
    <property type="entry name" value="MreC"/>
</dbReference>
<proteinExistence type="inferred from homology"/>
<comment type="caution">
    <text evidence="8">The sequence shown here is derived from an EMBL/GenBank/DDBJ whole genome shotgun (WGS) entry which is preliminary data.</text>
</comment>
<dbReference type="AlphaFoldDB" id="A0AAE3HME2"/>
<keyword evidence="6" id="KW-0175">Coiled coil</keyword>
<evidence type="ECO:0000256" key="3">
    <source>
        <dbReference type="ARBA" id="ARBA00022960"/>
    </source>
</evidence>
<protein>
    <recommendedName>
        <fullName evidence="2 5">Cell shape-determining protein MreC</fullName>
    </recommendedName>
    <alternativeName>
        <fullName evidence="4 5">Cell shape protein MreC</fullName>
    </alternativeName>
</protein>
<feature type="coiled-coil region" evidence="6">
    <location>
        <begin position="51"/>
        <end position="98"/>
    </location>
</feature>
<dbReference type="Gene3D" id="2.40.10.340">
    <property type="entry name" value="Rod shape-determining protein MreC, domain 1"/>
    <property type="match status" value="1"/>
</dbReference>
<evidence type="ECO:0000256" key="4">
    <source>
        <dbReference type="ARBA" id="ARBA00032089"/>
    </source>
</evidence>
<reference evidence="8" key="1">
    <citation type="submission" date="2022-08" db="EMBL/GenBank/DDBJ databases">
        <title>Genomic Encyclopedia of Type Strains, Phase III (KMG-III): the genomes of soil and plant-associated and newly described type strains.</title>
        <authorList>
            <person name="Whitman W."/>
        </authorList>
    </citation>
    <scope>NUCLEOTIDE SEQUENCE</scope>
    <source>
        <strain evidence="8">HMT 1</strain>
    </source>
</reference>
<dbReference type="GO" id="GO:0005886">
    <property type="term" value="C:plasma membrane"/>
    <property type="evidence" value="ECO:0007669"/>
    <property type="project" value="TreeGrafter"/>
</dbReference>
<keyword evidence="3 5" id="KW-0133">Cell shape</keyword>
<evidence type="ECO:0000313" key="9">
    <source>
        <dbReference type="Proteomes" id="UP001204445"/>
    </source>
</evidence>
<dbReference type="PANTHER" id="PTHR34138">
    <property type="entry name" value="CELL SHAPE-DETERMINING PROTEIN MREC"/>
    <property type="match status" value="1"/>
</dbReference>
<accession>A0AAE3HME2</accession>
<evidence type="ECO:0000256" key="6">
    <source>
        <dbReference type="SAM" id="Coils"/>
    </source>
</evidence>
<dbReference type="InterPro" id="IPR055342">
    <property type="entry name" value="MreC_beta-barrel_core"/>
</dbReference>